<dbReference type="Pfam" id="PF00758">
    <property type="entry name" value="EPO_TPO"/>
    <property type="match status" value="1"/>
</dbReference>
<dbReference type="ZFIN" id="ZDB-GENE-110510-1">
    <property type="gene designation" value="thpo"/>
</dbReference>
<comment type="subcellular location">
    <subcellularLocation>
        <location evidence="1">Secreted</location>
    </subcellularLocation>
</comment>
<dbReference type="Proteomes" id="UP000000437">
    <property type="component" value="Chromosome 2"/>
</dbReference>
<proteinExistence type="inferred from homology"/>
<evidence type="ECO:0000313" key="9">
    <source>
        <dbReference type="ZFIN" id="ZDB-GENE-110510-1"/>
    </source>
</evidence>
<dbReference type="CTD" id="7066"/>
<dbReference type="AGR" id="ZFIN:ZDB-GENE-110510-1"/>
<comment type="similarity">
    <text evidence="2">Belongs to the EPO/TPO family.</text>
</comment>
<evidence type="ECO:0000256" key="3">
    <source>
        <dbReference type="ARBA" id="ARBA00022525"/>
    </source>
</evidence>
<evidence type="ECO:0000256" key="4">
    <source>
        <dbReference type="ARBA" id="ARBA00022702"/>
    </source>
</evidence>
<reference evidence="8" key="1">
    <citation type="submission" date="2025-08" db="UniProtKB">
        <authorList>
            <consortium name="RefSeq"/>
        </authorList>
    </citation>
    <scope>IDENTIFICATION</scope>
    <source>
        <strain evidence="8">Tuebingen</strain>
        <tissue evidence="8">Fibroblasts and whole tissue</tissue>
    </source>
</reference>
<dbReference type="SUPFAM" id="SSF47266">
    <property type="entry name" value="4-helical cytokines"/>
    <property type="match status" value="1"/>
</dbReference>
<keyword evidence="5" id="KW-0732">Signal</keyword>
<dbReference type="GO" id="GO:0005576">
    <property type="term" value="C:extracellular region"/>
    <property type="evidence" value="ECO:0007669"/>
    <property type="project" value="UniProtKB-SubCell"/>
</dbReference>
<evidence type="ECO:0000256" key="2">
    <source>
        <dbReference type="ARBA" id="ARBA00005782"/>
    </source>
</evidence>
<dbReference type="InterPro" id="IPR001323">
    <property type="entry name" value="EPO_TPO"/>
</dbReference>
<name>A0A8M6Z2C6_DANRE</name>
<sequence length="192" mass="21460">MESNVTGDFMLSLGMDLNRVLVVVFSMVVSELSHVHTRPIDFVCDSEARRVMNKVKDLQEEKVICSGVDALPSSIQLPCISIHKATWERKSVQERRAEILLSLGTLAQDVRSARTLSQPGCGLTLLKRLEHSINNYLYVVRLLHVEQGEQEGPAVERCLGQPSKDLGLVLKYFGLLLTGKLELLIAEMAKWC</sequence>
<dbReference type="InterPro" id="IPR003978">
    <property type="entry name" value="Thrombopoietin"/>
</dbReference>
<dbReference type="GO" id="GO:0005125">
    <property type="term" value="F:cytokine activity"/>
    <property type="evidence" value="ECO:0007669"/>
    <property type="project" value="InterPro"/>
</dbReference>
<evidence type="ECO:0000256" key="1">
    <source>
        <dbReference type="ARBA" id="ARBA00004613"/>
    </source>
</evidence>
<protein>
    <submittedName>
        <fullName evidence="8">Thrombopoietin isoform X1</fullName>
    </submittedName>
</protein>
<evidence type="ECO:0000256" key="5">
    <source>
        <dbReference type="ARBA" id="ARBA00022729"/>
    </source>
</evidence>
<dbReference type="Gene3D" id="1.20.1250.10">
    <property type="match status" value="1"/>
</dbReference>
<dbReference type="GO" id="GO:0005179">
    <property type="term" value="F:hormone activity"/>
    <property type="evidence" value="ECO:0007669"/>
    <property type="project" value="UniProtKB-KW"/>
</dbReference>
<dbReference type="OrthoDB" id="9892121at2759"/>
<evidence type="ECO:0000313" key="8">
    <source>
        <dbReference type="RefSeq" id="XP_017212992.1"/>
    </source>
</evidence>
<dbReference type="PANTHER" id="PTHR10560">
    <property type="entry name" value="THROMBOPOIETIN"/>
    <property type="match status" value="1"/>
</dbReference>
<keyword evidence="6" id="KW-1015">Disulfide bond</keyword>
<accession>A0A8M6Z2C6</accession>
<dbReference type="GO" id="GO:0035726">
    <property type="term" value="P:common myeloid progenitor cell proliferation"/>
    <property type="evidence" value="ECO:0000314"/>
    <property type="project" value="ZFIN"/>
</dbReference>
<organism evidence="7 8">
    <name type="scientific">Danio rerio</name>
    <name type="common">Zebrafish</name>
    <name type="synonym">Brachydanio rerio</name>
    <dbReference type="NCBI Taxonomy" id="7955"/>
    <lineage>
        <taxon>Eukaryota</taxon>
        <taxon>Metazoa</taxon>
        <taxon>Chordata</taxon>
        <taxon>Craniata</taxon>
        <taxon>Vertebrata</taxon>
        <taxon>Euteleostomi</taxon>
        <taxon>Actinopterygii</taxon>
        <taxon>Neopterygii</taxon>
        <taxon>Teleostei</taxon>
        <taxon>Ostariophysi</taxon>
        <taxon>Cypriniformes</taxon>
        <taxon>Danionidae</taxon>
        <taxon>Danioninae</taxon>
        <taxon>Danio</taxon>
    </lineage>
</organism>
<evidence type="ECO:0000313" key="7">
    <source>
        <dbReference type="Proteomes" id="UP000000437"/>
    </source>
</evidence>
<dbReference type="GeneID" id="100189608"/>
<dbReference type="FunCoup" id="A0A8M6Z2C6">
    <property type="interactions" value="5"/>
</dbReference>
<evidence type="ECO:0000256" key="6">
    <source>
        <dbReference type="ARBA" id="ARBA00023157"/>
    </source>
</evidence>
<dbReference type="RefSeq" id="XP_017212992.1">
    <property type="nucleotide sequence ID" value="XM_017357503.4"/>
</dbReference>
<keyword evidence="3" id="KW-0964">Secreted</keyword>
<dbReference type="GO" id="GO:0002574">
    <property type="term" value="P:thrombocyte differentiation"/>
    <property type="evidence" value="ECO:0000314"/>
    <property type="project" value="ZFIN"/>
</dbReference>
<dbReference type="InterPro" id="IPR009079">
    <property type="entry name" value="4_helix_cytokine-like_core"/>
</dbReference>
<keyword evidence="4" id="KW-0372">Hormone</keyword>
<keyword evidence="7" id="KW-1185">Reference proteome</keyword>
<gene>
    <name evidence="8 9" type="primary">thpo</name>
    <name evidence="8" type="synonym">tpo</name>
</gene>
<dbReference type="PANTHER" id="PTHR10560:SF0">
    <property type="entry name" value="THROMBOPOIETIN"/>
    <property type="match status" value="1"/>
</dbReference>
<dbReference type="AlphaFoldDB" id="A0A8M6Z2C6"/>